<gene>
    <name evidence="5" type="ORF">FHS34_005700</name>
</gene>
<organism evidence="5 6">
    <name type="scientific">Streptomyces echinatus</name>
    <dbReference type="NCBI Taxonomy" id="67293"/>
    <lineage>
        <taxon>Bacteria</taxon>
        <taxon>Bacillati</taxon>
        <taxon>Actinomycetota</taxon>
        <taxon>Actinomycetes</taxon>
        <taxon>Kitasatosporales</taxon>
        <taxon>Streptomycetaceae</taxon>
        <taxon>Streptomyces</taxon>
    </lineage>
</organism>
<comment type="caution">
    <text evidence="5">The sequence shown here is derived from an EMBL/GenBank/DDBJ whole genome shotgun (WGS) entry which is preliminary data.</text>
</comment>
<evidence type="ECO:0000313" key="5">
    <source>
        <dbReference type="EMBL" id="MBB5930207.1"/>
    </source>
</evidence>
<feature type="domain" description="Bacterial transcriptional activator" evidence="4">
    <location>
        <begin position="50"/>
        <end position="164"/>
    </location>
</feature>
<sequence>MRFGILGPVEIHTDDGVPLEPGGPRPRALLTLLLDAGPAGCTLVVGPDAVDAHRFALLAAEGRAALAAGDPPRAVGLLRDALALWRGPALPDLPDGHADRVRLTELRPAVVRDRIRDFAKGCQKISGNAGPFFAPATERRIRSRDRVYRLLGSRLPAGFFQRLTEKAATAIELREYPA</sequence>
<dbReference type="GO" id="GO:0003677">
    <property type="term" value="F:DNA binding"/>
    <property type="evidence" value="ECO:0007669"/>
    <property type="project" value="TreeGrafter"/>
</dbReference>
<dbReference type="EMBL" id="JACHJK010000011">
    <property type="protein sequence ID" value="MBB5930207.1"/>
    <property type="molecule type" value="Genomic_DNA"/>
</dbReference>
<keyword evidence="3" id="KW-0804">Transcription</keyword>
<keyword evidence="1" id="KW-0902">Two-component regulatory system</keyword>
<dbReference type="SUPFAM" id="SSF48452">
    <property type="entry name" value="TPR-like"/>
    <property type="match status" value="1"/>
</dbReference>
<dbReference type="InterPro" id="IPR011990">
    <property type="entry name" value="TPR-like_helical_dom_sf"/>
</dbReference>
<dbReference type="RefSeq" id="WP_372478598.1">
    <property type="nucleotide sequence ID" value="NZ_BAAAWF010000116.1"/>
</dbReference>
<dbReference type="InterPro" id="IPR036388">
    <property type="entry name" value="WH-like_DNA-bd_sf"/>
</dbReference>
<accession>A0A7W9PZQ5</accession>
<reference evidence="5 6" key="1">
    <citation type="submission" date="2020-08" db="EMBL/GenBank/DDBJ databases">
        <title>Genomic Encyclopedia of Type Strains, Phase III (KMG-III): the genomes of soil and plant-associated and newly described type strains.</title>
        <authorList>
            <person name="Whitman W."/>
        </authorList>
    </citation>
    <scope>NUCLEOTIDE SEQUENCE [LARGE SCALE GENOMIC DNA]</scope>
    <source>
        <strain evidence="5 6">CECT 3313</strain>
    </source>
</reference>
<keyword evidence="6" id="KW-1185">Reference proteome</keyword>
<dbReference type="InterPro" id="IPR051677">
    <property type="entry name" value="AfsR-DnrI-RedD_regulator"/>
</dbReference>
<protein>
    <recommendedName>
        <fullName evidence="4">Bacterial transcriptional activator domain-containing protein</fullName>
    </recommendedName>
</protein>
<dbReference type="Proteomes" id="UP000585836">
    <property type="component" value="Unassembled WGS sequence"/>
</dbReference>
<dbReference type="GO" id="GO:0006355">
    <property type="term" value="P:regulation of DNA-templated transcription"/>
    <property type="evidence" value="ECO:0007669"/>
    <property type="project" value="TreeGrafter"/>
</dbReference>
<dbReference type="PANTHER" id="PTHR35807">
    <property type="entry name" value="TRANSCRIPTIONAL REGULATOR REDD-RELATED"/>
    <property type="match status" value="1"/>
</dbReference>
<evidence type="ECO:0000256" key="1">
    <source>
        <dbReference type="ARBA" id="ARBA00023012"/>
    </source>
</evidence>
<keyword evidence="2" id="KW-0805">Transcription regulation</keyword>
<dbReference type="GO" id="GO:0000160">
    <property type="term" value="P:phosphorelay signal transduction system"/>
    <property type="evidence" value="ECO:0007669"/>
    <property type="project" value="UniProtKB-KW"/>
</dbReference>
<dbReference type="Pfam" id="PF03704">
    <property type="entry name" value="BTAD"/>
    <property type="match status" value="1"/>
</dbReference>
<name>A0A7W9PZQ5_9ACTN</name>
<dbReference type="SMART" id="SM01043">
    <property type="entry name" value="BTAD"/>
    <property type="match status" value="1"/>
</dbReference>
<evidence type="ECO:0000256" key="2">
    <source>
        <dbReference type="ARBA" id="ARBA00023015"/>
    </source>
</evidence>
<dbReference type="AlphaFoldDB" id="A0A7W9PZQ5"/>
<dbReference type="Gene3D" id="1.25.40.10">
    <property type="entry name" value="Tetratricopeptide repeat domain"/>
    <property type="match status" value="1"/>
</dbReference>
<evidence type="ECO:0000313" key="6">
    <source>
        <dbReference type="Proteomes" id="UP000585836"/>
    </source>
</evidence>
<dbReference type="PANTHER" id="PTHR35807:SF1">
    <property type="entry name" value="TRANSCRIPTIONAL REGULATOR REDD"/>
    <property type="match status" value="1"/>
</dbReference>
<dbReference type="InterPro" id="IPR005158">
    <property type="entry name" value="BTAD"/>
</dbReference>
<proteinExistence type="predicted"/>
<dbReference type="Gene3D" id="1.10.10.10">
    <property type="entry name" value="Winged helix-like DNA-binding domain superfamily/Winged helix DNA-binding domain"/>
    <property type="match status" value="1"/>
</dbReference>
<evidence type="ECO:0000256" key="3">
    <source>
        <dbReference type="ARBA" id="ARBA00023163"/>
    </source>
</evidence>
<evidence type="ECO:0000259" key="4">
    <source>
        <dbReference type="SMART" id="SM01043"/>
    </source>
</evidence>